<evidence type="ECO:0000256" key="11">
    <source>
        <dbReference type="RuleBase" id="RU003801"/>
    </source>
</evidence>
<dbReference type="STRING" id="34508.A0A4U5MUR4"/>
<comment type="caution">
    <text evidence="14">The sequence shown here is derived from an EMBL/GenBank/DDBJ whole genome shotgun (WGS) entry which is preliminary data.</text>
</comment>
<keyword evidence="7" id="KW-0443">Lipid metabolism</keyword>
<feature type="domain" description="Choline/carnitine acyltransferase" evidence="13">
    <location>
        <begin position="151"/>
        <end position="729"/>
    </location>
</feature>
<keyword evidence="12" id="KW-0732">Signal</keyword>
<keyword evidence="8" id="KW-0472">Membrane</keyword>
<dbReference type="FunFam" id="3.30.559.10:FF:000002">
    <property type="entry name" value="carnitine O-palmitoyltransferase 1, liver isoform"/>
    <property type="match status" value="1"/>
</dbReference>
<evidence type="ECO:0000313" key="15">
    <source>
        <dbReference type="Proteomes" id="UP000298663"/>
    </source>
</evidence>
<evidence type="ECO:0000256" key="6">
    <source>
        <dbReference type="ARBA" id="ARBA00022989"/>
    </source>
</evidence>
<dbReference type="InterPro" id="IPR023213">
    <property type="entry name" value="CAT-like_dom_sf"/>
</dbReference>
<comment type="subcellular location">
    <subcellularLocation>
        <location evidence="1">Membrane</location>
        <topology evidence="1">Multi-pass membrane protein</topology>
    </subcellularLocation>
</comment>
<gene>
    <name evidence="14" type="ORF">L596_020783</name>
</gene>
<dbReference type="InterPro" id="IPR039551">
    <property type="entry name" value="Cho/carn_acyl_trans"/>
</dbReference>
<name>A0A4U5MUR4_STECR</name>
<evidence type="ECO:0000256" key="12">
    <source>
        <dbReference type="SAM" id="SignalP"/>
    </source>
</evidence>
<organism evidence="14 15">
    <name type="scientific">Steinernema carpocapsae</name>
    <name type="common">Entomopathogenic nematode</name>
    <dbReference type="NCBI Taxonomy" id="34508"/>
    <lineage>
        <taxon>Eukaryota</taxon>
        <taxon>Metazoa</taxon>
        <taxon>Ecdysozoa</taxon>
        <taxon>Nematoda</taxon>
        <taxon>Chromadorea</taxon>
        <taxon>Rhabditida</taxon>
        <taxon>Tylenchina</taxon>
        <taxon>Panagrolaimomorpha</taxon>
        <taxon>Strongyloidoidea</taxon>
        <taxon>Steinernematidae</taxon>
        <taxon>Steinernema</taxon>
    </lineage>
</organism>
<evidence type="ECO:0000259" key="13">
    <source>
        <dbReference type="Pfam" id="PF00755"/>
    </source>
</evidence>
<comment type="similarity">
    <text evidence="2 11">Belongs to the carnitine/choline acetyltransferase family.</text>
</comment>
<dbReference type="InterPro" id="IPR000542">
    <property type="entry name" value="Carn_acyl_trans"/>
</dbReference>
<dbReference type="GO" id="GO:0016020">
    <property type="term" value="C:membrane"/>
    <property type="evidence" value="ECO:0007669"/>
    <property type="project" value="UniProtKB-SubCell"/>
</dbReference>
<dbReference type="SUPFAM" id="SSF52777">
    <property type="entry name" value="CoA-dependent acyltransferases"/>
    <property type="match status" value="2"/>
</dbReference>
<evidence type="ECO:0000256" key="10">
    <source>
        <dbReference type="PIRSR" id="PIRSR600542-1"/>
    </source>
</evidence>
<keyword evidence="3 11" id="KW-0808">Transferase</keyword>
<feature type="signal peptide" evidence="12">
    <location>
        <begin position="1"/>
        <end position="20"/>
    </location>
</feature>
<keyword evidence="15" id="KW-1185">Reference proteome</keyword>
<evidence type="ECO:0000256" key="5">
    <source>
        <dbReference type="ARBA" id="ARBA00022832"/>
    </source>
</evidence>
<dbReference type="PROSITE" id="PS00439">
    <property type="entry name" value="ACYLTRANSF_C_1"/>
    <property type="match status" value="1"/>
</dbReference>
<dbReference type="GO" id="GO:0009437">
    <property type="term" value="P:carnitine metabolic process"/>
    <property type="evidence" value="ECO:0007669"/>
    <property type="project" value="TreeGrafter"/>
</dbReference>
<dbReference type="PANTHER" id="PTHR22589">
    <property type="entry name" value="CARNITINE O-ACYLTRANSFERASE"/>
    <property type="match status" value="1"/>
</dbReference>
<dbReference type="Proteomes" id="UP000298663">
    <property type="component" value="Unassembled WGS sequence"/>
</dbReference>
<evidence type="ECO:0000256" key="4">
    <source>
        <dbReference type="ARBA" id="ARBA00022692"/>
    </source>
</evidence>
<dbReference type="Pfam" id="PF00755">
    <property type="entry name" value="Carn_acyltransf"/>
    <property type="match status" value="1"/>
</dbReference>
<dbReference type="InterPro" id="IPR042231">
    <property type="entry name" value="Cho/carn_acyl_trans_2"/>
</dbReference>
<reference evidence="14 15" key="2">
    <citation type="journal article" date="2019" name="G3 (Bethesda)">
        <title>Hybrid Assembly of the Genome of the Entomopathogenic Nematode Steinernema carpocapsae Identifies the X-Chromosome.</title>
        <authorList>
            <person name="Serra L."/>
            <person name="Macchietto M."/>
            <person name="Macias-Munoz A."/>
            <person name="McGill C.J."/>
            <person name="Rodriguez I.M."/>
            <person name="Rodriguez B."/>
            <person name="Murad R."/>
            <person name="Mortazavi A."/>
        </authorList>
    </citation>
    <scope>NUCLEOTIDE SEQUENCE [LARGE SCALE GENOMIC DNA]</scope>
    <source>
        <strain evidence="14 15">ALL</strain>
    </source>
</reference>
<accession>A0A4U5MUR4</accession>
<keyword evidence="4" id="KW-0812">Transmembrane</keyword>
<evidence type="ECO:0000256" key="9">
    <source>
        <dbReference type="ARBA" id="ARBA00023315"/>
    </source>
</evidence>
<dbReference type="EMBL" id="AZBU02000006">
    <property type="protein sequence ID" value="TKR73478.1"/>
    <property type="molecule type" value="Genomic_DNA"/>
</dbReference>
<dbReference type="GO" id="GO:0006631">
    <property type="term" value="P:fatty acid metabolic process"/>
    <property type="evidence" value="ECO:0007669"/>
    <property type="project" value="UniProtKB-KW"/>
</dbReference>
<evidence type="ECO:0000313" key="14">
    <source>
        <dbReference type="EMBL" id="TKR73478.1"/>
    </source>
</evidence>
<dbReference type="PROSITE" id="PS00440">
    <property type="entry name" value="ACYLTRANSF_C_2"/>
    <property type="match status" value="1"/>
</dbReference>
<dbReference type="AlphaFoldDB" id="A0A4U5MUR4"/>
<dbReference type="OrthoDB" id="240216at2759"/>
<dbReference type="GO" id="GO:0005739">
    <property type="term" value="C:mitochondrion"/>
    <property type="evidence" value="ECO:0007669"/>
    <property type="project" value="TreeGrafter"/>
</dbReference>
<dbReference type="PANTHER" id="PTHR22589:SF99">
    <property type="entry name" value="CHOLINE_CARNITINE ACYLTRANSFERASE DOMAIN-CONTAINING PROTEIN"/>
    <property type="match status" value="1"/>
</dbReference>
<evidence type="ECO:0000256" key="7">
    <source>
        <dbReference type="ARBA" id="ARBA00023098"/>
    </source>
</evidence>
<evidence type="ECO:0000256" key="3">
    <source>
        <dbReference type="ARBA" id="ARBA00022679"/>
    </source>
</evidence>
<dbReference type="Gene3D" id="3.30.559.70">
    <property type="entry name" value="Choline/Carnitine o-acyltransferase, domain 2"/>
    <property type="match status" value="1"/>
</dbReference>
<reference evidence="14 15" key="1">
    <citation type="journal article" date="2015" name="Genome Biol.">
        <title>Comparative genomics of Steinernema reveals deeply conserved gene regulatory networks.</title>
        <authorList>
            <person name="Dillman A.R."/>
            <person name="Macchietto M."/>
            <person name="Porter C.F."/>
            <person name="Rogers A."/>
            <person name="Williams B."/>
            <person name="Antoshechkin I."/>
            <person name="Lee M.M."/>
            <person name="Goodwin Z."/>
            <person name="Lu X."/>
            <person name="Lewis E.E."/>
            <person name="Goodrich-Blair H."/>
            <person name="Stock S.P."/>
            <person name="Adams B.J."/>
            <person name="Sternberg P.W."/>
            <person name="Mortazavi A."/>
        </authorList>
    </citation>
    <scope>NUCLEOTIDE SEQUENCE [LARGE SCALE GENOMIC DNA]</scope>
    <source>
        <strain evidence="14 15">ALL</strain>
    </source>
</reference>
<keyword evidence="5" id="KW-0276">Fatty acid metabolism</keyword>
<feature type="chain" id="PRO_5021021015" description="Choline/carnitine acyltransferase domain-containing protein" evidence="12">
    <location>
        <begin position="21"/>
        <end position="748"/>
    </location>
</feature>
<evidence type="ECO:0000256" key="8">
    <source>
        <dbReference type="ARBA" id="ARBA00023136"/>
    </source>
</evidence>
<dbReference type="GO" id="GO:0004095">
    <property type="term" value="F:carnitine O-palmitoyltransferase activity"/>
    <property type="evidence" value="ECO:0007669"/>
    <property type="project" value="TreeGrafter"/>
</dbReference>
<keyword evidence="9 11" id="KW-0012">Acyltransferase</keyword>
<evidence type="ECO:0000256" key="2">
    <source>
        <dbReference type="ARBA" id="ARBA00005232"/>
    </source>
</evidence>
<proteinExistence type="inferred from homology"/>
<protein>
    <recommendedName>
        <fullName evidence="13">Choline/carnitine acyltransferase domain-containing protein</fullName>
    </recommendedName>
</protein>
<feature type="active site" description="Proton acceptor" evidence="10">
    <location>
        <position position="447"/>
    </location>
</feature>
<keyword evidence="6" id="KW-1133">Transmembrane helix</keyword>
<sequence length="748" mass="84939">MTFLFFEVFCLLTTLTFPRSQHTTESISLPFCSTNAITNRLYPVRPIVFGASLTAATAYHIKNPENAILKAFPKLGEKLIQIGTASFLTAYTPVFLLRCFLKYWFFSYKDWLFENPKNPSLQTKAWVVVQKVLEYVCPPALYSNNDLLPNLPVPKLEDTVAGYLESIEPLMDKIEFEEVKAKATLFLANEGRKLQRYCTLMSYFTDNYVTGFWEKYAYLYGRDCLLVNSSVSPAGTFKEIPADQATRAAYAVYIKTLSMLAYDKGDMEPPGKGLVSTRHYNNCYAVNRVPGEQVDELVHYGVSRHVAVYSNGCFYKVDVFDENGKIYSLEQLTCTFRDLLDREDVPLDGEAKLAALTTDRRDQWFKNRSEFFLSNPLNKKSLEAIESSSFFLVLDEAEDWGYDPEKPEKLDIYFSTLLTGDGGNRWADKSLNFMISRNGQCGAVGEHSVADGAEFDHIQEICAYMNHTYLKYPEPGTKPSSSTHTFGKAEKLNFEISEKMRSEIDRCVNAHSELKSDLDLKATVFTDFGKQKIKDGKCSPDAFMQMAIQLANYKDQGRFQLTYESGSQRFYANSRTETIRTVSKDSCAFVRAMENAECSTQERLNLLRKACASHTQRNRECMVGRGVDRHLFVLYILSRGSSTFSPFLDYYISQPWMLSTSQTPVMTDLNDEDADPNRSWLGACFGPVTKKGYGVCYRFAGNHSICAHITSFKSAENTDSRRFQAHLQKAFYEMAALFDEERTSNAAA</sequence>
<evidence type="ECO:0000256" key="1">
    <source>
        <dbReference type="ARBA" id="ARBA00004141"/>
    </source>
</evidence>
<dbReference type="Gene3D" id="3.30.559.10">
    <property type="entry name" value="Chloramphenicol acetyltransferase-like domain"/>
    <property type="match status" value="1"/>
</dbReference>